<evidence type="ECO:0000313" key="2">
    <source>
        <dbReference type="Proteomes" id="UP001369815"/>
    </source>
</evidence>
<comment type="caution">
    <text evidence="1">The sequence shown here is derived from an EMBL/GenBank/DDBJ whole genome shotgun (WGS) entry which is preliminary data.</text>
</comment>
<proteinExistence type="predicted"/>
<dbReference type="Gene3D" id="1.25.40.20">
    <property type="entry name" value="Ankyrin repeat-containing domain"/>
    <property type="match status" value="1"/>
</dbReference>
<sequence length="227" mass="25635">MNTFKDASSELNSLKRYAKSGQVIVKRVDDQLKQSTHIPSSGSSLLSLRLGEIEDALGDILRGSEHTSYPANRHAVEYHKLTSIGAMEGMYDITRLLLNSQADGSYISAWHGWNPLIYLFEGTQRFERVQPHGLLDFLDLLNHDKVHVDTEARDHTGRDTLQLAAAWYPGDIVQRVFNLGASMAPYDQEPWRMPGNPIWNALYENNISISRRFDPARQSRRPSAGAK</sequence>
<evidence type="ECO:0000313" key="1">
    <source>
        <dbReference type="EMBL" id="KAK6955832.1"/>
    </source>
</evidence>
<dbReference type="EMBL" id="JBANMG010000003">
    <property type="protein sequence ID" value="KAK6955832.1"/>
    <property type="molecule type" value="Genomic_DNA"/>
</dbReference>
<dbReference type="AlphaFoldDB" id="A0AAX6MUH8"/>
<keyword evidence="2" id="KW-1185">Reference proteome</keyword>
<gene>
    <name evidence="1" type="ORF">Daesc_003476</name>
</gene>
<name>A0AAX6MUH8_9PEZI</name>
<dbReference type="SUPFAM" id="SSF48403">
    <property type="entry name" value="Ankyrin repeat"/>
    <property type="match status" value="1"/>
</dbReference>
<protein>
    <submittedName>
        <fullName evidence="1">Uncharacterized protein</fullName>
    </submittedName>
</protein>
<dbReference type="InterPro" id="IPR036770">
    <property type="entry name" value="Ankyrin_rpt-contain_sf"/>
</dbReference>
<dbReference type="Proteomes" id="UP001369815">
    <property type="component" value="Unassembled WGS sequence"/>
</dbReference>
<accession>A0AAX6MUH8</accession>
<organism evidence="1 2">
    <name type="scientific">Daldinia eschscholtzii</name>
    <dbReference type="NCBI Taxonomy" id="292717"/>
    <lineage>
        <taxon>Eukaryota</taxon>
        <taxon>Fungi</taxon>
        <taxon>Dikarya</taxon>
        <taxon>Ascomycota</taxon>
        <taxon>Pezizomycotina</taxon>
        <taxon>Sordariomycetes</taxon>
        <taxon>Xylariomycetidae</taxon>
        <taxon>Xylariales</taxon>
        <taxon>Hypoxylaceae</taxon>
        <taxon>Daldinia</taxon>
    </lineage>
</organism>
<reference evidence="1 2" key="1">
    <citation type="journal article" date="2024" name="Front Chem Biol">
        <title>Unveiling the potential of Daldinia eschscholtzii MFLUCC 19-0629 through bioactivity and bioinformatics studies for enhanced sustainable agriculture production.</title>
        <authorList>
            <person name="Brooks S."/>
            <person name="Weaver J.A."/>
            <person name="Klomchit A."/>
            <person name="Alharthi S.A."/>
            <person name="Onlamun T."/>
            <person name="Nurani R."/>
            <person name="Vong T.K."/>
            <person name="Alberti F."/>
            <person name="Greco C."/>
        </authorList>
    </citation>
    <scope>NUCLEOTIDE SEQUENCE [LARGE SCALE GENOMIC DNA]</scope>
    <source>
        <strain evidence="1">MFLUCC 19-0629</strain>
    </source>
</reference>